<feature type="domain" description="ABC transporter" evidence="6">
    <location>
        <begin position="246"/>
        <end position="454"/>
    </location>
</feature>
<gene>
    <name evidence="7" type="ordered locus">TCELL_0944</name>
</gene>
<keyword evidence="4" id="KW-0067">ATP-binding</keyword>
<dbReference type="GO" id="GO:0005524">
    <property type="term" value="F:ATP binding"/>
    <property type="evidence" value="ECO:0007669"/>
    <property type="project" value="UniProtKB-KW"/>
</dbReference>
<keyword evidence="8" id="KW-1185">Reference proteome</keyword>
<dbReference type="PROSITE" id="PS00211">
    <property type="entry name" value="ABC_TRANSPORTER_1"/>
    <property type="match status" value="1"/>
</dbReference>
<reference evidence="7 8" key="1">
    <citation type="journal article" date="2012" name="J. Bacteriol.">
        <title>Complete genome sequence of the hyperthermophilic cellulolytic Crenarchaeon 'Thermogladius cellulolyticus' 1633.</title>
        <authorList>
            <person name="Mardanov A.V."/>
            <person name="Kochetkova T.V."/>
            <person name="Beletsky A.V."/>
            <person name="Bonch-Osmolovskaya E.A."/>
            <person name="Ravin N.V."/>
            <person name="Skryabin K.G."/>
        </authorList>
    </citation>
    <scope>NUCLEOTIDE SEQUENCE [LARGE SCALE GENOMIC DNA]</scope>
    <source>
        <strain evidence="8">DSM 22663 / VKM B-2946 / 1633</strain>
    </source>
</reference>
<dbReference type="GO" id="GO:0043190">
    <property type="term" value="C:ATP-binding cassette (ABC) transporter complex"/>
    <property type="evidence" value="ECO:0007669"/>
    <property type="project" value="TreeGrafter"/>
</dbReference>
<dbReference type="GO" id="GO:0016887">
    <property type="term" value="F:ATP hydrolysis activity"/>
    <property type="evidence" value="ECO:0007669"/>
    <property type="project" value="InterPro"/>
</dbReference>
<dbReference type="InterPro" id="IPR014555">
    <property type="entry name" value="RecF-like"/>
</dbReference>
<evidence type="ECO:0000313" key="7">
    <source>
        <dbReference type="EMBL" id="AFK51368.1"/>
    </source>
</evidence>
<dbReference type="AlphaFoldDB" id="I3TF30"/>
<dbReference type="InterPro" id="IPR050095">
    <property type="entry name" value="ECF_ABC_transporter_ATP-bd"/>
</dbReference>
<dbReference type="GO" id="GO:0042626">
    <property type="term" value="F:ATPase-coupled transmembrane transporter activity"/>
    <property type="evidence" value="ECO:0007669"/>
    <property type="project" value="TreeGrafter"/>
</dbReference>
<organism evidence="7 8">
    <name type="scientific">Thermogladius calderae (strain DSM 22663 / VKM B-2946 / 1633)</name>
    <dbReference type="NCBI Taxonomy" id="1184251"/>
    <lineage>
        <taxon>Archaea</taxon>
        <taxon>Thermoproteota</taxon>
        <taxon>Thermoprotei</taxon>
        <taxon>Desulfurococcales</taxon>
        <taxon>Desulfurococcaceae</taxon>
        <taxon>Thermogladius</taxon>
    </lineage>
</organism>
<dbReference type="SUPFAM" id="SSF52540">
    <property type="entry name" value="P-loop containing nucleoside triphosphate hydrolases"/>
    <property type="match status" value="2"/>
</dbReference>
<dbReference type="PROSITE" id="PS50893">
    <property type="entry name" value="ABC_TRANSPORTER_2"/>
    <property type="match status" value="2"/>
</dbReference>
<dbReference type="InParanoid" id="I3TF30"/>
<evidence type="ECO:0000256" key="5">
    <source>
        <dbReference type="ARBA" id="ARBA00025157"/>
    </source>
</evidence>
<dbReference type="PANTHER" id="PTHR43553">
    <property type="entry name" value="HEAVY METAL TRANSPORTER"/>
    <property type="match status" value="1"/>
</dbReference>
<evidence type="ECO:0000256" key="4">
    <source>
        <dbReference type="ARBA" id="ARBA00022840"/>
    </source>
</evidence>
<evidence type="ECO:0000259" key="6">
    <source>
        <dbReference type="PROSITE" id="PS50893"/>
    </source>
</evidence>
<accession>I3TF30</accession>
<dbReference type="InterPro" id="IPR017871">
    <property type="entry name" value="ABC_transporter-like_CS"/>
</dbReference>
<dbReference type="PIRSF" id="PIRSF029347">
    <property type="entry name" value="RecF"/>
    <property type="match status" value="1"/>
</dbReference>
<keyword evidence="3" id="KW-0547">Nucleotide-binding</keyword>
<dbReference type="FunCoup" id="I3TF30">
    <property type="interactions" value="2"/>
</dbReference>
<dbReference type="Gene3D" id="3.40.50.300">
    <property type="entry name" value="P-loop containing nucleotide triphosphate hydrolases"/>
    <property type="match status" value="2"/>
</dbReference>
<dbReference type="Pfam" id="PF00005">
    <property type="entry name" value="ABC_tran"/>
    <property type="match status" value="2"/>
</dbReference>
<dbReference type="Proteomes" id="UP000005270">
    <property type="component" value="Chromosome"/>
</dbReference>
<dbReference type="InterPro" id="IPR003439">
    <property type="entry name" value="ABC_transporter-like_ATP-bd"/>
</dbReference>
<dbReference type="EMBL" id="CP003531">
    <property type="protein sequence ID" value="AFK51368.1"/>
    <property type="molecule type" value="Genomic_DNA"/>
</dbReference>
<protein>
    <submittedName>
        <fullName evidence="7">ABC transporter related protein</fullName>
    </submittedName>
</protein>
<comment type="function">
    <text evidence="5">Probably part of an ABC transporter complex. Responsible for energy coupling to the transport system.</text>
</comment>
<dbReference type="InterPro" id="IPR027417">
    <property type="entry name" value="P-loop_NTPase"/>
</dbReference>
<feature type="domain" description="ABC transporter" evidence="6">
    <location>
        <begin position="2"/>
        <end position="242"/>
    </location>
</feature>
<evidence type="ECO:0000256" key="2">
    <source>
        <dbReference type="ARBA" id="ARBA00022448"/>
    </source>
</evidence>
<evidence type="ECO:0000256" key="1">
    <source>
        <dbReference type="ARBA" id="ARBA00004236"/>
    </source>
</evidence>
<evidence type="ECO:0000256" key="3">
    <source>
        <dbReference type="ARBA" id="ARBA00022741"/>
    </source>
</evidence>
<dbReference type="InterPro" id="IPR015856">
    <property type="entry name" value="ABC_transpr_CbiO/EcfA_su"/>
</dbReference>
<dbReference type="RefSeq" id="WP_014737618.1">
    <property type="nucleotide sequence ID" value="NC_017954.1"/>
</dbReference>
<dbReference type="GeneID" id="13013261"/>
<sequence>MLRVEGLTASYGIDGNPVIKSAGIELGDGEVALVTGPSGSGKTTLVLAITGVLKHLLNGHVSGRVSLDGVNPLDPHGFRRVPLVTGVVLQDPDRQIAMPTPLDELVFTLENVGYETTVAVEKSRKVLEFFGLGAKANEHVENLSLGEKRRLTIASAVVHDPGLLILDEPTASLDPWGVKSVVDFVEKARRMGLSVLLVEHKPLFFRDLTDKVYRIEKGVLVDSQPPSTGLPEQRPAGSREGGELVLEAEDLVVGYGEPVLRTDSISVGRGEVVVVAGPNGSGKTTLLKTIAGFLKPISYKKIKVKRAFYVPQHPDFTFIHRTVEGELRDAARSVAFGELASMYPWFDQVRRRNPFTLSHGQRRWLANLVAYGYSRDLILLDEPSTGLDDVMFGELARAVRALAERGAGLLVSTHDPRLLLELADRAYFVDGGRLREVDPVWLGLEMLRAAGVRLG</sequence>
<dbReference type="STRING" id="1184251.TCELL_0944"/>
<keyword evidence="2" id="KW-0813">Transport</keyword>
<proteinExistence type="predicted"/>
<name>I3TF30_THEC1</name>
<dbReference type="OrthoDB" id="35850at2157"/>
<dbReference type="eggNOG" id="arCOG00185">
    <property type="taxonomic scope" value="Archaea"/>
</dbReference>
<dbReference type="SMART" id="SM00382">
    <property type="entry name" value="AAA"/>
    <property type="match status" value="2"/>
</dbReference>
<evidence type="ECO:0000313" key="8">
    <source>
        <dbReference type="Proteomes" id="UP000005270"/>
    </source>
</evidence>
<dbReference type="InterPro" id="IPR003593">
    <property type="entry name" value="AAA+_ATPase"/>
</dbReference>
<dbReference type="KEGG" id="thg:TCELL_0944"/>
<dbReference type="CDD" id="cd03225">
    <property type="entry name" value="ABC_cobalt_CbiO_domain1"/>
    <property type="match status" value="2"/>
</dbReference>
<comment type="subcellular location">
    <subcellularLocation>
        <location evidence="1">Cell membrane</location>
    </subcellularLocation>
</comment>
<dbReference type="HOGENOM" id="CLU_000604_86_7_2"/>